<dbReference type="KEGG" id="dea:FPZ08_00035"/>
<name>A0A5B8LMP3_9HYPH</name>
<evidence type="ECO:0000313" key="1">
    <source>
        <dbReference type="EMBL" id="QDZ09289.1"/>
    </source>
</evidence>
<dbReference type="RefSeq" id="WP_146288101.1">
    <property type="nucleotide sequence ID" value="NZ_CP042304.1"/>
</dbReference>
<dbReference type="Proteomes" id="UP000315364">
    <property type="component" value="Chromosome"/>
</dbReference>
<gene>
    <name evidence="1" type="ORF">FPZ08_00035</name>
</gene>
<keyword evidence="2" id="KW-1185">Reference proteome</keyword>
<evidence type="ECO:0000313" key="2">
    <source>
        <dbReference type="Proteomes" id="UP000315364"/>
    </source>
</evidence>
<dbReference type="EMBL" id="CP042304">
    <property type="protein sequence ID" value="QDZ09289.1"/>
    <property type="molecule type" value="Genomic_DNA"/>
</dbReference>
<dbReference type="OrthoDB" id="7185252at2"/>
<sequence length="130" mass="13848">MSKGTVYLISRPGGADEGIIQRAVAPVAKGRLAPACRLEGDPRLPITMLPQGHCRPLLSDPAKLAIPVCSLCEGMNIPAIADIYRRDVLDPAIPVLDPVGGAALRAFAGRSILSRRYAPLKLGRSSPTWR</sequence>
<dbReference type="AlphaFoldDB" id="A0A5B8LMP3"/>
<proteinExistence type="predicted"/>
<accession>A0A5B8LMP3</accession>
<protein>
    <submittedName>
        <fullName evidence="1">Uncharacterized protein</fullName>
    </submittedName>
</protein>
<organism evidence="1 2">
    <name type="scientific">Devosia ginsengisoli</name>
    <dbReference type="NCBI Taxonomy" id="400770"/>
    <lineage>
        <taxon>Bacteria</taxon>
        <taxon>Pseudomonadati</taxon>
        <taxon>Pseudomonadota</taxon>
        <taxon>Alphaproteobacteria</taxon>
        <taxon>Hyphomicrobiales</taxon>
        <taxon>Devosiaceae</taxon>
        <taxon>Devosia</taxon>
    </lineage>
</organism>
<reference evidence="1 2" key="1">
    <citation type="submission" date="2019-07" db="EMBL/GenBank/DDBJ databases">
        <title>Full genome sequence of Devosia sp. Gsoil 520.</title>
        <authorList>
            <person name="Im W.-T."/>
        </authorList>
    </citation>
    <scope>NUCLEOTIDE SEQUENCE [LARGE SCALE GENOMIC DNA]</scope>
    <source>
        <strain evidence="1 2">Gsoil 520</strain>
    </source>
</reference>